<dbReference type="PANTHER" id="PTHR43031:SF17">
    <property type="entry name" value="SULFURTRANSFERASE YTWF-RELATED"/>
    <property type="match status" value="1"/>
</dbReference>
<dbReference type="SMART" id="SM00450">
    <property type="entry name" value="RHOD"/>
    <property type="match status" value="1"/>
</dbReference>
<dbReference type="PANTHER" id="PTHR43031">
    <property type="entry name" value="FAD-DEPENDENT OXIDOREDUCTASE"/>
    <property type="match status" value="1"/>
</dbReference>
<keyword evidence="1" id="KW-0812">Transmembrane</keyword>
<accession>A0A5D4MBE8</accession>
<dbReference type="SUPFAM" id="SSF52821">
    <property type="entry name" value="Rhodanese/Cell cycle control phosphatase"/>
    <property type="match status" value="1"/>
</dbReference>
<evidence type="ECO:0000313" key="4">
    <source>
        <dbReference type="Proteomes" id="UP000325182"/>
    </source>
</evidence>
<keyword evidence="1" id="KW-1133">Transmembrane helix</keyword>
<comment type="caution">
    <text evidence="3">The sequence shown here is derived from an EMBL/GenBank/DDBJ whole genome shotgun (WGS) entry which is preliminary data.</text>
</comment>
<dbReference type="InterPro" id="IPR001763">
    <property type="entry name" value="Rhodanese-like_dom"/>
</dbReference>
<sequence>MEYMRYILVGILVIIIIMRLMPARGVRHITTADLENELQDKDKMFIDVRTKGEFNKRSIKEFKNIPLYELPYNTKELTSNKEIVLICQSGTRSNKAAKLLRKKGFNKVANVKGGMSAWSK</sequence>
<evidence type="ECO:0000313" key="3">
    <source>
        <dbReference type="EMBL" id="TYR99279.1"/>
    </source>
</evidence>
<reference evidence="3 4" key="1">
    <citation type="submission" date="2019-08" db="EMBL/GenBank/DDBJ databases">
        <title>Bacillus genomes from the desert of Cuatro Cienegas, Coahuila.</title>
        <authorList>
            <person name="Olmedo-Alvarez G."/>
        </authorList>
    </citation>
    <scope>NUCLEOTIDE SEQUENCE [LARGE SCALE GENOMIC DNA]</scope>
    <source>
        <strain evidence="3 4">CH128b_4D</strain>
    </source>
</reference>
<dbReference type="Pfam" id="PF00581">
    <property type="entry name" value="Rhodanese"/>
    <property type="match status" value="1"/>
</dbReference>
<dbReference type="PROSITE" id="PS50206">
    <property type="entry name" value="RHODANESE_3"/>
    <property type="match status" value="1"/>
</dbReference>
<keyword evidence="1" id="KW-0472">Membrane</keyword>
<name>A0A5D4MBE8_9BACI</name>
<dbReference type="EMBL" id="VTEG01000006">
    <property type="protein sequence ID" value="TYR99279.1"/>
    <property type="molecule type" value="Genomic_DNA"/>
</dbReference>
<protein>
    <submittedName>
        <fullName evidence="3">Rhodanese-like domain-containing protein</fullName>
    </submittedName>
</protein>
<dbReference type="InterPro" id="IPR050229">
    <property type="entry name" value="GlpE_sulfurtransferase"/>
</dbReference>
<dbReference type="Proteomes" id="UP000325182">
    <property type="component" value="Unassembled WGS sequence"/>
</dbReference>
<dbReference type="InterPro" id="IPR036873">
    <property type="entry name" value="Rhodanese-like_dom_sf"/>
</dbReference>
<evidence type="ECO:0000256" key="1">
    <source>
        <dbReference type="SAM" id="Phobius"/>
    </source>
</evidence>
<feature type="transmembrane region" description="Helical" evidence="1">
    <location>
        <begin position="6"/>
        <end position="22"/>
    </location>
</feature>
<dbReference type="AlphaFoldDB" id="A0A5D4MBE8"/>
<proteinExistence type="predicted"/>
<dbReference type="Gene3D" id="3.40.250.10">
    <property type="entry name" value="Rhodanese-like domain"/>
    <property type="match status" value="1"/>
</dbReference>
<organism evidence="3 4">
    <name type="scientific">Rossellomorea vietnamensis</name>
    <dbReference type="NCBI Taxonomy" id="218284"/>
    <lineage>
        <taxon>Bacteria</taxon>
        <taxon>Bacillati</taxon>
        <taxon>Bacillota</taxon>
        <taxon>Bacilli</taxon>
        <taxon>Bacillales</taxon>
        <taxon>Bacillaceae</taxon>
        <taxon>Rossellomorea</taxon>
    </lineage>
</organism>
<gene>
    <name evidence="3" type="ORF">FZC84_11015</name>
</gene>
<evidence type="ECO:0000259" key="2">
    <source>
        <dbReference type="PROSITE" id="PS50206"/>
    </source>
</evidence>
<feature type="domain" description="Rhodanese" evidence="2">
    <location>
        <begin position="39"/>
        <end position="120"/>
    </location>
</feature>
<dbReference type="CDD" id="cd00158">
    <property type="entry name" value="RHOD"/>
    <property type="match status" value="1"/>
</dbReference>